<dbReference type="PROSITE" id="PS50010">
    <property type="entry name" value="DH_2"/>
    <property type="match status" value="1"/>
</dbReference>
<sequence length="1222" mass="139228">MEFIVITHLDSQNICKEIKSDDITISTLKDELKLVNSLIYIVTPNYQILLRDDQKPNIEYPELIQGVALRPHQRPKYYLLIIPELISAAEDQKDVNSTEEISEDVTVFLHVQSDQKLPFRIIPFEFKRNEVNSLNNFFELCQKKFPLKCDKILFSFSPMTKDLNNSSSLEDLLKYLRYGSIVCDITVVENSDDFLMFKERSDLINSFIIDEKDFIHEFTQLDTFWQPFMTKEQLLEKDDASFVFNSFKSTTRAHNFFLQEFKNRAASISMCVGDLFCDLPLFFDSTNDLFSNYQVLDLFFKIKCQNTLFLQKIDNATHHVNYHITPFFDLLFLPISRFNDFFMFFLKLKKLTPEIHPDFIFFQEGELVINKFLSRMKLWLKKEPTGLLDVVNIQNKLINRMDIMSPRRALLSSFHGVYSSKYTTSGYFYIFNDLILVTKIGRRGEKGKYKMTGVDFRYLTDFRKIIINVTDKKSISFTFESKENFEFALQQIDDLKNLFYVKLRINDRLVLYNLMDKTSSLNFNIAAASVNMNNSCIYLIGGYAWKKFPSNISVLNMKNKTVKTVYNPLVGRKYHAAAENKGIIYVFGGMNSDSQTLGDFISINTKSGDSMQKITSLHLPTPRFGHSLISTSNYLIMFGGIDHNKTILSDTSIYTFSNAQWKSLISSEYSPCERAFHSAVVLQNKMIIHGGISSSRVLDDVVMLDLSTMTWITPKLSGDILLPRHSHKVVVYQNWMLVVGGTNESGIVLPPFGIHFDGTTGHVTNFATGGNDRPNLMHFAMFVEKNEIFIVGGADKNSDVPSRGIFRIPLPKIVLEKQAILHTPSTPDEDESLNTNERPKSININLNTKTNVNEIINPQKQGRISKFFNKNFKDIFKVNESYTKNPFLTNSITKNQNESSEQSSQPPLISSTEVNSQIKSQNLENDTKSEFNKKSALKLSDNLEQLGSLVSFEDYPKEKIYIDDEGDLLPITALPNIKITSELPKIPGIDQDILPIGSISSGVHFNESMNDTTKGKNDIRVPQTLKSDMGNEIDSNSHQSLLFQNILKNVPEELSSVMGSEQNNKLKNNACTNDVEIVKPMELPAFLTFTNGKADPLPEININYEDGHEPIVILPPIYSDSTLPPLDLSDSKDKSLNSQDSAFISNDNEFISKDNEGKKKDDPKERSGNFNPFLSMDEDHLFDNADFSLSTPHLGRNPTEPEQGTTLNDPPMLNSYLPDGLD</sequence>
<comment type="caution">
    <text evidence="5">The sequence shown here is derived from an EMBL/GenBank/DDBJ whole genome shotgun (WGS) entry which is preliminary data.</text>
</comment>
<evidence type="ECO:0000259" key="4">
    <source>
        <dbReference type="PROSITE" id="PS50010"/>
    </source>
</evidence>
<reference evidence="5" key="1">
    <citation type="submission" date="2016-10" db="EMBL/GenBank/DDBJ databases">
        <authorList>
            <person name="Benchimol M."/>
            <person name="Almeida L.G."/>
            <person name="Vasconcelos A.T."/>
            <person name="Perreira-Neves A."/>
            <person name="Rosa I.A."/>
            <person name="Tasca T."/>
            <person name="Bogo M.R."/>
            <person name="de Souza W."/>
        </authorList>
    </citation>
    <scope>NUCLEOTIDE SEQUENCE [LARGE SCALE GENOMIC DNA]</scope>
    <source>
        <strain evidence="5">K</strain>
    </source>
</reference>
<accession>A0A1J4KTD7</accession>
<proteinExistence type="predicted"/>
<dbReference type="InterPro" id="IPR035899">
    <property type="entry name" value="DBL_dom_sf"/>
</dbReference>
<dbReference type="OrthoDB" id="10251809at2759"/>
<dbReference type="Gene3D" id="2.120.10.80">
    <property type="entry name" value="Kelch-type beta propeller"/>
    <property type="match status" value="1"/>
</dbReference>
<dbReference type="SUPFAM" id="SSF50965">
    <property type="entry name" value="Galactose oxidase, central domain"/>
    <property type="match status" value="1"/>
</dbReference>
<evidence type="ECO:0000313" key="6">
    <source>
        <dbReference type="Proteomes" id="UP000179807"/>
    </source>
</evidence>
<feature type="compositionally biased region" description="Low complexity" evidence="3">
    <location>
        <begin position="895"/>
        <end position="905"/>
    </location>
</feature>
<dbReference type="GO" id="GO:0005085">
    <property type="term" value="F:guanyl-nucleotide exchange factor activity"/>
    <property type="evidence" value="ECO:0007669"/>
    <property type="project" value="InterPro"/>
</dbReference>
<feature type="region of interest" description="Disordered" evidence="3">
    <location>
        <begin position="889"/>
        <end position="912"/>
    </location>
</feature>
<evidence type="ECO:0000256" key="1">
    <source>
        <dbReference type="ARBA" id="ARBA00022441"/>
    </source>
</evidence>
<protein>
    <recommendedName>
        <fullName evidence="4">DH domain-containing protein</fullName>
    </recommendedName>
</protein>
<dbReference type="Pfam" id="PF24681">
    <property type="entry name" value="Kelch_KLHDC2_KLHL20_DRC7"/>
    <property type="match status" value="1"/>
</dbReference>
<dbReference type="EMBL" id="MLAK01000552">
    <property type="protein sequence ID" value="OHT12918.1"/>
    <property type="molecule type" value="Genomic_DNA"/>
</dbReference>
<dbReference type="InterPro" id="IPR006652">
    <property type="entry name" value="Kelch_1"/>
</dbReference>
<keyword evidence="2" id="KW-0677">Repeat</keyword>
<dbReference type="PANTHER" id="PTHR46093">
    <property type="entry name" value="ACYL-COA-BINDING DOMAIN-CONTAINING PROTEIN 5"/>
    <property type="match status" value="1"/>
</dbReference>
<dbReference type="Pfam" id="PF00621">
    <property type="entry name" value="RhoGEF"/>
    <property type="match status" value="1"/>
</dbReference>
<evidence type="ECO:0000313" key="5">
    <source>
        <dbReference type="EMBL" id="OHT12918.1"/>
    </source>
</evidence>
<keyword evidence="1" id="KW-0880">Kelch repeat</keyword>
<dbReference type="InterPro" id="IPR011043">
    <property type="entry name" value="Gal_Oxase/kelch_b-propeller"/>
</dbReference>
<dbReference type="AlphaFoldDB" id="A0A1J4KTD7"/>
<feature type="compositionally biased region" description="Basic and acidic residues" evidence="3">
    <location>
        <begin position="1150"/>
        <end position="1167"/>
    </location>
</feature>
<dbReference type="GeneID" id="94834072"/>
<feature type="domain" description="DH" evidence="4">
    <location>
        <begin position="199"/>
        <end position="358"/>
    </location>
</feature>
<dbReference type="InterPro" id="IPR000219">
    <property type="entry name" value="DH_dom"/>
</dbReference>
<dbReference type="InterPro" id="IPR015915">
    <property type="entry name" value="Kelch-typ_b-propeller"/>
</dbReference>
<name>A0A1J4KTD7_9EUKA</name>
<keyword evidence="6" id="KW-1185">Reference proteome</keyword>
<dbReference type="PANTHER" id="PTHR46093:SF18">
    <property type="entry name" value="FIBRONECTIN TYPE-III DOMAIN-CONTAINING PROTEIN"/>
    <property type="match status" value="1"/>
</dbReference>
<evidence type="ECO:0000256" key="2">
    <source>
        <dbReference type="ARBA" id="ARBA00022737"/>
    </source>
</evidence>
<organism evidence="5 6">
    <name type="scientific">Tritrichomonas foetus</name>
    <dbReference type="NCBI Taxonomy" id="1144522"/>
    <lineage>
        <taxon>Eukaryota</taxon>
        <taxon>Metamonada</taxon>
        <taxon>Parabasalia</taxon>
        <taxon>Tritrichomonadida</taxon>
        <taxon>Tritrichomonadidae</taxon>
        <taxon>Tritrichomonas</taxon>
    </lineage>
</organism>
<dbReference type="SUPFAM" id="SSF48065">
    <property type="entry name" value="DBL homology domain (DH-domain)"/>
    <property type="match status" value="1"/>
</dbReference>
<feature type="region of interest" description="Disordered" evidence="3">
    <location>
        <begin position="1124"/>
        <end position="1222"/>
    </location>
</feature>
<dbReference type="SMART" id="SM00612">
    <property type="entry name" value="Kelch"/>
    <property type="match status" value="4"/>
</dbReference>
<dbReference type="Proteomes" id="UP000179807">
    <property type="component" value="Unassembled WGS sequence"/>
</dbReference>
<dbReference type="Gene3D" id="1.20.900.10">
    <property type="entry name" value="Dbl homology (DH) domain"/>
    <property type="match status" value="1"/>
</dbReference>
<dbReference type="VEuPathDB" id="TrichDB:TRFO_17069"/>
<dbReference type="RefSeq" id="XP_068366054.1">
    <property type="nucleotide sequence ID" value="XM_068499368.1"/>
</dbReference>
<evidence type="ECO:0000256" key="3">
    <source>
        <dbReference type="SAM" id="MobiDB-lite"/>
    </source>
</evidence>
<gene>
    <name evidence="5" type="ORF">TRFO_17069</name>
</gene>